<dbReference type="EMBL" id="BMAV01010104">
    <property type="protein sequence ID" value="GFY54969.1"/>
    <property type="molecule type" value="Genomic_DNA"/>
</dbReference>
<evidence type="ECO:0000313" key="1">
    <source>
        <dbReference type="EMBL" id="GFY54969.1"/>
    </source>
</evidence>
<dbReference type="AlphaFoldDB" id="A0A8X6XKL7"/>
<accession>A0A8X6XKL7</accession>
<keyword evidence="2" id="KW-1185">Reference proteome</keyword>
<sequence length="112" mass="12556">MSPSCVRPLLPKSCYQSHQSATELRASAYMMRIVCSVQVTSPQEEVITRVSESGSKNEFLASGKSVKNDSSLSRSVMDGLESDSCKKWSKNVHLRTFDSFKKKQWFCVQGVK</sequence>
<gene>
    <name evidence="1" type="ORF">TNIN_455991</name>
</gene>
<reference evidence="1" key="1">
    <citation type="submission" date="2020-08" db="EMBL/GenBank/DDBJ databases">
        <title>Multicomponent nature underlies the extraordinary mechanical properties of spider dragline silk.</title>
        <authorList>
            <person name="Kono N."/>
            <person name="Nakamura H."/>
            <person name="Mori M."/>
            <person name="Yoshida Y."/>
            <person name="Ohtoshi R."/>
            <person name="Malay A.D."/>
            <person name="Moran D.A.P."/>
            <person name="Tomita M."/>
            <person name="Numata K."/>
            <person name="Arakawa K."/>
        </authorList>
    </citation>
    <scope>NUCLEOTIDE SEQUENCE</scope>
</reference>
<protein>
    <submittedName>
        <fullName evidence="1">Uncharacterized protein</fullName>
    </submittedName>
</protein>
<dbReference type="Proteomes" id="UP000886998">
    <property type="component" value="Unassembled WGS sequence"/>
</dbReference>
<evidence type="ECO:0000313" key="2">
    <source>
        <dbReference type="Proteomes" id="UP000886998"/>
    </source>
</evidence>
<comment type="caution">
    <text evidence="1">The sequence shown here is derived from an EMBL/GenBank/DDBJ whole genome shotgun (WGS) entry which is preliminary data.</text>
</comment>
<name>A0A8X6XKL7_9ARAC</name>
<organism evidence="1 2">
    <name type="scientific">Trichonephila inaurata madagascariensis</name>
    <dbReference type="NCBI Taxonomy" id="2747483"/>
    <lineage>
        <taxon>Eukaryota</taxon>
        <taxon>Metazoa</taxon>
        <taxon>Ecdysozoa</taxon>
        <taxon>Arthropoda</taxon>
        <taxon>Chelicerata</taxon>
        <taxon>Arachnida</taxon>
        <taxon>Araneae</taxon>
        <taxon>Araneomorphae</taxon>
        <taxon>Entelegynae</taxon>
        <taxon>Araneoidea</taxon>
        <taxon>Nephilidae</taxon>
        <taxon>Trichonephila</taxon>
        <taxon>Trichonephila inaurata</taxon>
    </lineage>
</organism>
<proteinExistence type="predicted"/>